<keyword evidence="1" id="KW-1133">Transmembrane helix</keyword>
<accession>A0AAV2I751</accession>
<feature type="transmembrane region" description="Helical" evidence="1">
    <location>
        <begin position="119"/>
        <end position="137"/>
    </location>
</feature>
<keyword evidence="1" id="KW-0472">Membrane</keyword>
<name>A0AAV2I751_LYMST</name>
<feature type="transmembrane region" description="Helical" evidence="1">
    <location>
        <begin position="36"/>
        <end position="58"/>
    </location>
</feature>
<sequence length="342" mass="39084">MNAPEDTTNSSVSYEDYIPDEDFTSLLSTLWRVWFAGHYLSIGLGIVLNLWLLLAILTSRDIRARMRNKIVCSFCVLHLLNCLLFTPMELEITRLMRLFHRVSCYVLSSVHHVLLMQDFISNWTLVLLVIVFVAQICDYKPCARFKRSTIAIGTYALLALPWVASLVTIPGITTPTFYSFVRNLNVSLAYFEGCIFVTSDAFLIIKSLDTMVPLLVAVGLLSAAVVLRRRRFTRGFSSGMQVELLDRGPEVDDHFGYTAAVVVTSVCDFAEALSFLELFEMGMKQRWIYSVVEIFLSETKVFLIVLPWLLFPDIRERVKTWRPWHCAKPGIDLTLVFKNDHT</sequence>
<reference evidence="2 3" key="1">
    <citation type="submission" date="2024-04" db="EMBL/GenBank/DDBJ databases">
        <authorList>
            <consortium name="Genoscope - CEA"/>
            <person name="William W."/>
        </authorList>
    </citation>
    <scope>NUCLEOTIDE SEQUENCE [LARGE SCALE GENOMIC DNA]</scope>
</reference>
<gene>
    <name evidence="2" type="ORF">GSLYS_00015282001</name>
</gene>
<evidence type="ECO:0000313" key="3">
    <source>
        <dbReference type="Proteomes" id="UP001497497"/>
    </source>
</evidence>
<evidence type="ECO:0008006" key="4">
    <source>
        <dbReference type="Google" id="ProtNLM"/>
    </source>
</evidence>
<evidence type="ECO:0000313" key="2">
    <source>
        <dbReference type="EMBL" id="CAL1541676.1"/>
    </source>
</evidence>
<feature type="transmembrane region" description="Helical" evidence="1">
    <location>
        <begin position="149"/>
        <end position="172"/>
    </location>
</feature>
<dbReference type="Proteomes" id="UP001497497">
    <property type="component" value="Unassembled WGS sequence"/>
</dbReference>
<feature type="transmembrane region" description="Helical" evidence="1">
    <location>
        <begin position="210"/>
        <end position="227"/>
    </location>
</feature>
<evidence type="ECO:0000256" key="1">
    <source>
        <dbReference type="SAM" id="Phobius"/>
    </source>
</evidence>
<feature type="transmembrane region" description="Helical" evidence="1">
    <location>
        <begin position="70"/>
        <end position="88"/>
    </location>
</feature>
<proteinExistence type="predicted"/>
<dbReference type="AlphaFoldDB" id="A0AAV2I751"/>
<protein>
    <recommendedName>
        <fullName evidence="4">G-protein coupled receptors family 1 profile domain-containing protein</fullName>
    </recommendedName>
</protein>
<feature type="transmembrane region" description="Helical" evidence="1">
    <location>
        <begin position="287"/>
        <end position="311"/>
    </location>
</feature>
<dbReference type="EMBL" id="CAXITT010000446">
    <property type="protein sequence ID" value="CAL1541676.1"/>
    <property type="molecule type" value="Genomic_DNA"/>
</dbReference>
<comment type="caution">
    <text evidence="2">The sequence shown here is derived from an EMBL/GenBank/DDBJ whole genome shotgun (WGS) entry which is preliminary data.</text>
</comment>
<keyword evidence="3" id="KW-1185">Reference proteome</keyword>
<keyword evidence="1" id="KW-0812">Transmembrane</keyword>
<organism evidence="2 3">
    <name type="scientific">Lymnaea stagnalis</name>
    <name type="common">Great pond snail</name>
    <name type="synonym">Helix stagnalis</name>
    <dbReference type="NCBI Taxonomy" id="6523"/>
    <lineage>
        <taxon>Eukaryota</taxon>
        <taxon>Metazoa</taxon>
        <taxon>Spiralia</taxon>
        <taxon>Lophotrochozoa</taxon>
        <taxon>Mollusca</taxon>
        <taxon>Gastropoda</taxon>
        <taxon>Heterobranchia</taxon>
        <taxon>Euthyneura</taxon>
        <taxon>Panpulmonata</taxon>
        <taxon>Hygrophila</taxon>
        <taxon>Lymnaeoidea</taxon>
        <taxon>Lymnaeidae</taxon>
        <taxon>Lymnaea</taxon>
    </lineage>
</organism>